<dbReference type="Proteomes" id="UP000839834">
    <property type="component" value="Unassembled WGS sequence"/>
</dbReference>
<reference evidence="2" key="1">
    <citation type="submission" date="2018-08" db="EMBL/GenBank/DDBJ databases">
        <authorList>
            <consortium name="GenomeTrakr network: Whole genome sequencing for foodborne pathogen traceback"/>
        </authorList>
    </citation>
    <scope>NUCLEOTIDE SEQUENCE [LARGE SCALE GENOMIC DNA]</scope>
    <source>
        <strain evidence="2">FLUFL-1338</strain>
        <strain evidence="1">FLUFL-367</strain>
    </source>
</reference>
<comment type="caution">
    <text evidence="2">The sequence shown here is derived from an EMBL/GenBank/DDBJ whole genome shotgun (WGS) entry which is preliminary data.</text>
</comment>
<dbReference type="EMBL" id="AAACVH010000034">
    <property type="protein sequence ID" value="EAA8666948.1"/>
    <property type="molecule type" value="Genomic_DNA"/>
</dbReference>
<protein>
    <submittedName>
        <fullName evidence="2">Uncharacterized protein</fullName>
    </submittedName>
</protein>
<proteinExistence type="predicted"/>
<name>A0A3V7B5D2_SALER</name>
<sequence length="87" mass="9984">MLKRLHNKLGFYAGTAEISGALCLVSFRNIYNTINNLLGKPFHSTHKEKISRVLQENVTLLVFQAFTHQSFKVDCHLYSTTGIRWKS</sequence>
<evidence type="ECO:0000313" key="1">
    <source>
        <dbReference type="EMBL" id="EAA8666948.1"/>
    </source>
</evidence>
<organism evidence="2">
    <name type="scientific">Salmonella enterica</name>
    <name type="common">Salmonella choleraesuis</name>
    <dbReference type="NCBI Taxonomy" id="28901"/>
    <lineage>
        <taxon>Bacteria</taxon>
        <taxon>Pseudomonadati</taxon>
        <taxon>Pseudomonadota</taxon>
        <taxon>Gammaproteobacteria</taxon>
        <taxon>Enterobacterales</taxon>
        <taxon>Enterobacteriaceae</taxon>
        <taxon>Salmonella</taxon>
    </lineage>
</organism>
<gene>
    <name evidence="2" type="ORF">KO51_23685</name>
    <name evidence="1" type="ORF">NL99_18600</name>
</gene>
<dbReference type="Proteomes" id="UP000885283">
    <property type="component" value="Unassembled WGS sequence"/>
</dbReference>
<accession>A0A3V7B5D2</accession>
<dbReference type="AlphaFoldDB" id="A0A3V7B5D2"/>
<dbReference type="EMBL" id="RSMR01000037">
    <property type="protein sequence ID" value="MIK94420.1"/>
    <property type="molecule type" value="Genomic_DNA"/>
</dbReference>
<evidence type="ECO:0000313" key="2">
    <source>
        <dbReference type="EMBL" id="MIK94420.1"/>
    </source>
</evidence>